<keyword evidence="3" id="KW-1185">Reference proteome</keyword>
<accession>A0A0L0GFU4</accession>
<dbReference type="STRING" id="667725.A0A0L0GFU4"/>
<feature type="compositionally biased region" description="Low complexity" evidence="1">
    <location>
        <begin position="420"/>
        <end position="436"/>
    </location>
</feature>
<proteinExistence type="predicted"/>
<feature type="region of interest" description="Disordered" evidence="1">
    <location>
        <begin position="251"/>
        <end position="342"/>
    </location>
</feature>
<reference evidence="2 3" key="1">
    <citation type="submission" date="2011-02" db="EMBL/GenBank/DDBJ databases">
        <title>The Genome Sequence of Sphaeroforma arctica JP610.</title>
        <authorList>
            <consortium name="The Broad Institute Genome Sequencing Platform"/>
            <person name="Russ C."/>
            <person name="Cuomo C."/>
            <person name="Young S.K."/>
            <person name="Zeng Q."/>
            <person name="Gargeya S."/>
            <person name="Alvarado L."/>
            <person name="Berlin A."/>
            <person name="Chapman S.B."/>
            <person name="Chen Z."/>
            <person name="Freedman E."/>
            <person name="Gellesch M."/>
            <person name="Goldberg J."/>
            <person name="Griggs A."/>
            <person name="Gujja S."/>
            <person name="Heilman E."/>
            <person name="Heiman D."/>
            <person name="Howarth C."/>
            <person name="Mehta T."/>
            <person name="Neiman D."/>
            <person name="Pearson M."/>
            <person name="Roberts A."/>
            <person name="Saif S."/>
            <person name="Shea T."/>
            <person name="Shenoy N."/>
            <person name="Sisk P."/>
            <person name="Stolte C."/>
            <person name="Sykes S."/>
            <person name="White J."/>
            <person name="Yandava C."/>
            <person name="Burger G."/>
            <person name="Gray M.W."/>
            <person name="Holland P.W.H."/>
            <person name="King N."/>
            <person name="Lang F.B.F."/>
            <person name="Roger A.J."/>
            <person name="Ruiz-Trillo I."/>
            <person name="Haas B."/>
            <person name="Nusbaum C."/>
            <person name="Birren B."/>
        </authorList>
    </citation>
    <scope>NUCLEOTIDE SEQUENCE [LARGE SCALE GENOMIC DNA]</scope>
    <source>
        <strain evidence="2 3">JP610</strain>
    </source>
</reference>
<evidence type="ECO:0000256" key="1">
    <source>
        <dbReference type="SAM" id="MobiDB-lite"/>
    </source>
</evidence>
<feature type="region of interest" description="Disordered" evidence="1">
    <location>
        <begin position="479"/>
        <end position="523"/>
    </location>
</feature>
<feature type="compositionally biased region" description="Basic and acidic residues" evidence="1">
    <location>
        <begin position="177"/>
        <end position="186"/>
    </location>
</feature>
<feature type="compositionally biased region" description="Polar residues" evidence="1">
    <location>
        <begin position="404"/>
        <end position="419"/>
    </location>
</feature>
<organism evidence="2 3">
    <name type="scientific">Sphaeroforma arctica JP610</name>
    <dbReference type="NCBI Taxonomy" id="667725"/>
    <lineage>
        <taxon>Eukaryota</taxon>
        <taxon>Ichthyosporea</taxon>
        <taxon>Ichthyophonida</taxon>
        <taxon>Sphaeroforma</taxon>
    </lineage>
</organism>
<evidence type="ECO:0000313" key="3">
    <source>
        <dbReference type="Proteomes" id="UP000054560"/>
    </source>
</evidence>
<feature type="compositionally biased region" description="Polar residues" evidence="1">
    <location>
        <begin position="187"/>
        <end position="196"/>
    </location>
</feature>
<dbReference type="eggNOG" id="ENOG502QUR8">
    <property type="taxonomic scope" value="Eukaryota"/>
</dbReference>
<feature type="compositionally biased region" description="Low complexity" evidence="1">
    <location>
        <begin position="503"/>
        <end position="519"/>
    </location>
</feature>
<feature type="compositionally biased region" description="Low complexity" evidence="1">
    <location>
        <begin position="222"/>
        <end position="233"/>
    </location>
</feature>
<feature type="compositionally biased region" description="Low complexity" evidence="1">
    <location>
        <begin position="320"/>
        <end position="339"/>
    </location>
</feature>
<feature type="compositionally biased region" description="Basic residues" evidence="1">
    <location>
        <begin position="920"/>
        <end position="930"/>
    </location>
</feature>
<name>A0A0L0GFU4_9EUKA</name>
<feature type="region of interest" description="Disordered" evidence="1">
    <location>
        <begin position="851"/>
        <end position="879"/>
    </location>
</feature>
<feature type="compositionally biased region" description="Gly residues" evidence="1">
    <location>
        <begin position="900"/>
        <end position="909"/>
    </location>
</feature>
<feature type="compositionally biased region" description="Polar residues" evidence="1">
    <location>
        <begin position="211"/>
        <end position="220"/>
    </location>
</feature>
<dbReference type="EMBL" id="KQ241600">
    <property type="protein sequence ID" value="KNC87719.1"/>
    <property type="molecule type" value="Genomic_DNA"/>
</dbReference>
<feature type="region of interest" description="Disordered" evidence="1">
    <location>
        <begin position="357"/>
        <end position="467"/>
    </location>
</feature>
<feature type="compositionally biased region" description="Polar residues" evidence="1">
    <location>
        <begin position="274"/>
        <end position="284"/>
    </location>
</feature>
<evidence type="ECO:0000313" key="2">
    <source>
        <dbReference type="EMBL" id="KNC87719.1"/>
    </source>
</evidence>
<feature type="compositionally biased region" description="Polar residues" evidence="1">
    <location>
        <begin position="437"/>
        <end position="461"/>
    </location>
</feature>
<dbReference type="AlphaFoldDB" id="A0A0L0GFU4"/>
<dbReference type="RefSeq" id="XP_014161621.1">
    <property type="nucleotide sequence ID" value="XM_014306146.1"/>
</dbReference>
<protein>
    <submittedName>
        <fullName evidence="2">Uncharacterized protein</fullName>
    </submittedName>
</protein>
<feature type="compositionally biased region" description="Basic and acidic residues" evidence="1">
    <location>
        <begin position="142"/>
        <end position="153"/>
    </location>
</feature>
<gene>
    <name evidence="2" type="ORF">SARC_00153</name>
</gene>
<feature type="region of interest" description="Disordered" evidence="1">
    <location>
        <begin position="1"/>
        <end position="234"/>
    </location>
</feature>
<dbReference type="Proteomes" id="UP000054560">
    <property type="component" value="Unassembled WGS sequence"/>
</dbReference>
<sequence length="930" mass="88499">MRALQPPPKEDFVFAKPASVSTKVGSDPPSTPAPVLRTGTELPGSRSGDSEAFTVKSVKVEELPSDTESTGDLKKERPAPADTTAGVKFAGFKGFSATPAKPNADDKERTSTSNGKVATNSLALPVGISFGGGVSGLPKNGTADHKSETESTEKSFASKFPNLPAPAFGKPSPSTSDTKDQAKDKNTSATGFSITGNGAGTGSPPVKFAGFTSSKLSHTSKPAATAAPANPLPGDGKAAKDLFACFKGFGSAAPAQPSVNGTGADPKDTGACADTSTTKPSYTFNIPPEPSATSSSFDISKLGKIPFGSTSTDQKGTADGPTTSATALPSAAGAGAGSEPSKKPLFAGFGSVISDAGAAQAPNDSDSGTEAGRLFGGPASTMSGAPPMFGSTATTENAGKKSTEQSTPSFTFGGSNPAQSATANAGGATTFTFGSNKNSPVLPTVTFGGTTEPASTSSGSQLKPGVSFAGTGASATAGAGLTPSSALPGNPPTSTSPIFGNASGPNLFGGSSGPSPSFSTATAGASPSLGFGSTASTTNTAPPATNASTAIGAFGSVGTFGSNNSNLSSATTGAPVFGSGGTSLAFTAANTEPPASGFGASQSQASGAGDKTLPVPAFGSTSTNTPAFGSTAAAPAFGSTAAAPAFGSNTPAPGFGTATPAPAFGAATTAPAFGPSSTSPAFGSTAAPNLTFGTTTSGGFGSSTASPAFGSSTSTAPAFGANATTRATPAFGATAAPAPAFGTSAATGFGASTAPAPSFGATNAPGFGTSASPAFGNTPATGFGAAAAPVSSFGSTVGPVTGSTGAGGFGGFGSSATAQPAAPAPAPASAGFNFGAVQPDKPAAFAFGGSTPGGSTTGTGQPFTFGGGSTSGSAGAAPAAPAGTFAFGSQPAAQTAPGMAFGGPYGNTQGGMPPANRPMARARKTKNRPV</sequence>
<feature type="compositionally biased region" description="Polar residues" evidence="1">
    <location>
        <begin position="111"/>
        <end position="122"/>
    </location>
</feature>
<feature type="region of interest" description="Disordered" evidence="1">
    <location>
        <begin position="898"/>
        <end position="930"/>
    </location>
</feature>
<dbReference type="GeneID" id="25900657"/>